<feature type="non-terminal residue" evidence="3">
    <location>
        <position position="1"/>
    </location>
</feature>
<comment type="caution">
    <text evidence="3">The sequence shown here is derived from an EMBL/GenBank/DDBJ whole genome shotgun (WGS) entry which is preliminary data.</text>
</comment>
<reference evidence="3" key="1">
    <citation type="submission" date="2023-10" db="EMBL/GenBank/DDBJ databases">
        <authorList>
            <person name="Chen Y."/>
            <person name="Shah S."/>
            <person name="Dougan E. K."/>
            <person name="Thang M."/>
            <person name="Chan C."/>
        </authorList>
    </citation>
    <scope>NUCLEOTIDE SEQUENCE [LARGE SCALE GENOMIC DNA]</scope>
</reference>
<feature type="region of interest" description="Disordered" evidence="1">
    <location>
        <begin position="246"/>
        <end position="340"/>
    </location>
</feature>
<name>A0ABN9Q442_9DINO</name>
<feature type="domain" description="RepB-like DNA primase" evidence="2">
    <location>
        <begin position="40"/>
        <end position="133"/>
    </location>
</feature>
<evidence type="ECO:0000313" key="3">
    <source>
        <dbReference type="EMBL" id="CAK0800224.1"/>
    </source>
</evidence>
<feature type="compositionally biased region" description="Low complexity" evidence="1">
    <location>
        <begin position="305"/>
        <end position="317"/>
    </location>
</feature>
<organism evidence="3 4">
    <name type="scientific">Prorocentrum cordatum</name>
    <dbReference type="NCBI Taxonomy" id="2364126"/>
    <lineage>
        <taxon>Eukaryota</taxon>
        <taxon>Sar</taxon>
        <taxon>Alveolata</taxon>
        <taxon>Dinophyceae</taxon>
        <taxon>Prorocentrales</taxon>
        <taxon>Prorocentraceae</taxon>
        <taxon>Prorocentrum</taxon>
    </lineage>
</organism>
<keyword evidence="4" id="KW-1185">Reference proteome</keyword>
<dbReference type="Proteomes" id="UP001189429">
    <property type="component" value="Unassembled WGS sequence"/>
</dbReference>
<dbReference type="InterPro" id="IPR039459">
    <property type="entry name" value="RepB-like_DNA_primase_dom"/>
</dbReference>
<proteinExistence type="predicted"/>
<gene>
    <name evidence="3" type="ORF">PCOR1329_LOCUS8433</name>
</gene>
<protein>
    <recommendedName>
        <fullName evidence="2">RepB-like DNA primase domain-containing protein</fullName>
    </recommendedName>
</protein>
<evidence type="ECO:0000313" key="4">
    <source>
        <dbReference type="Proteomes" id="UP001189429"/>
    </source>
</evidence>
<dbReference type="EMBL" id="CAUYUJ010002314">
    <property type="protein sequence ID" value="CAK0800224.1"/>
    <property type="molecule type" value="Genomic_DNA"/>
</dbReference>
<evidence type="ECO:0000256" key="1">
    <source>
        <dbReference type="SAM" id="MobiDB-lite"/>
    </source>
</evidence>
<accession>A0ABN9Q442</accession>
<feature type="compositionally biased region" description="Low complexity" evidence="1">
    <location>
        <begin position="271"/>
        <end position="298"/>
    </location>
</feature>
<sequence length="529" mass="56916">AWHFTVLDEQKHCITNTPAMATDKLRAALKTFLGTHSAHVFVRPLLGNFVFLDLDDFTTHNKDLTEVLSLKPRALVRTSPNKYQAWLILPESLASSQAPWAARAMPAHFKRDDRSLKATQQGRVPGSMNVKAGKGTVTELVHNTPGATLNEDAFFKMVPKQKVHIQGATVASASAPIEEKAAADRSGQDWKLCCQLFEDPAGYSFQMGLQALLPKMTKAQARPDWCASQTIEKAFQKVGGHAAIAADPAASSSKPAAAVSQKVAQPPPRPAESQQVPPQSAAPKAPQQPAPSGGAQAPGDGGNPPQGDRAPSQGAAPEAPPQPASSGAAQAPGEGGHAAAPGQFACVGDIQDGFYGAQWAADDADRACEVCKPLDEAQLRRLKTAWTCKQCGPTKARGMFTPARRRHYAAALKKFQEKGKDNVVDHNARRERNLDAELPTWERKTKDEATRWIMQADETALPSECLQSYQACIALRGRQEWWLSAPGQSKSEFTAAEKLKHLDAAHADLSHLRGRDGVVGVLEGELGDR</sequence>
<feature type="compositionally biased region" description="Low complexity" evidence="1">
    <location>
        <begin position="246"/>
        <end position="264"/>
    </location>
</feature>
<feature type="compositionally biased region" description="Low complexity" evidence="1">
    <location>
        <begin position="324"/>
        <end position="340"/>
    </location>
</feature>
<feature type="non-terminal residue" evidence="3">
    <location>
        <position position="529"/>
    </location>
</feature>
<dbReference type="Pfam" id="PF16793">
    <property type="entry name" value="RepB_primase"/>
    <property type="match status" value="1"/>
</dbReference>
<dbReference type="Gene3D" id="3.30.70.1790">
    <property type="entry name" value="RepB DNA-primase, N-terminal domain"/>
    <property type="match status" value="1"/>
</dbReference>
<evidence type="ECO:0000259" key="2">
    <source>
        <dbReference type="Pfam" id="PF16793"/>
    </source>
</evidence>